<keyword evidence="2" id="KW-1185">Reference proteome</keyword>
<evidence type="ECO:0000313" key="1">
    <source>
        <dbReference type="EMBL" id="KAF5908578.1"/>
    </source>
</evidence>
<comment type="caution">
    <text evidence="1">The sequence shown here is derived from an EMBL/GenBank/DDBJ whole genome shotgun (WGS) entry which is preliminary data.</text>
</comment>
<reference evidence="1" key="1">
    <citation type="submission" date="2020-07" db="EMBL/GenBank/DDBJ databases">
        <title>Clarias magur genome sequencing, assembly and annotation.</title>
        <authorList>
            <person name="Kushwaha B."/>
            <person name="Kumar R."/>
            <person name="Das P."/>
            <person name="Joshi C.G."/>
            <person name="Kumar D."/>
            <person name="Nagpure N.S."/>
            <person name="Pandey M."/>
            <person name="Agarwal S."/>
            <person name="Srivastava S."/>
            <person name="Singh M."/>
            <person name="Sahoo L."/>
            <person name="Jayasankar P."/>
            <person name="Meher P.K."/>
            <person name="Koringa P.G."/>
            <person name="Iquebal M.A."/>
            <person name="Das S.P."/>
            <person name="Bit A."/>
            <person name="Patnaik S."/>
            <person name="Patel N."/>
            <person name="Shah T.M."/>
            <person name="Hinsu A."/>
            <person name="Jena J.K."/>
        </authorList>
    </citation>
    <scope>NUCLEOTIDE SEQUENCE</scope>
    <source>
        <strain evidence="1">CIFAMagur01</strain>
        <tissue evidence="1">Testis</tissue>
    </source>
</reference>
<name>A0A8J4UFE9_CLAMG</name>
<dbReference type="Proteomes" id="UP000727407">
    <property type="component" value="Unassembled WGS sequence"/>
</dbReference>
<organism evidence="1 2">
    <name type="scientific">Clarias magur</name>
    <name type="common">Asian catfish</name>
    <name type="synonym">Macropteronotus magur</name>
    <dbReference type="NCBI Taxonomy" id="1594786"/>
    <lineage>
        <taxon>Eukaryota</taxon>
        <taxon>Metazoa</taxon>
        <taxon>Chordata</taxon>
        <taxon>Craniata</taxon>
        <taxon>Vertebrata</taxon>
        <taxon>Euteleostomi</taxon>
        <taxon>Actinopterygii</taxon>
        <taxon>Neopterygii</taxon>
        <taxon>Teleostei</taxon>
        <taxon>Ostariophysi</taxon>
        <taxon>Siluriformes</taxon>
        <taxon>Clariidae</taxon>
        <taxon>Clarias</taxon>
    </lineage>
</organism>
<dbReference type="AlphaFoldDB" id="A0A8J4UFE9"/>
<evidence type="ECO:0000313" key="2">
    <source>
        <dbReference type="Proteomes" id="UP000727407"/>
    </source>
</evidence>
<feature type="non-terminal residue" evidence="1">
    <location>
        <position position="106"/>
    </location>
</feature>
<sequence length="106" mass="12013">MQYNAVPWKVLSPLLCFSHHSLITDTENRENVGEGWHSKSSPYLPVPRAQQFFLVLTFTQDDAWASQPHSITLPNYGNPGLPAMGNLIKVLGKDLENCPHFFLDFE</sequence>
<gene>
    <name evidence="1" type="ORF">DAT39_001598</name>
</gene>
<proteinExistence type="predicted"/>
<dbReference type="EMBL" id="QNUK01000012">
    <property type="protein sequence ID" value="KAF5908578.1"/>
    <property type="molecule type" value="Genomic_DNA"/>
</dbReference>
<accession>A0A8J4UFE9</accession>
<protein>
    <submittedName>
        <fullName evidence="1">Protein FAM49A-like isoform X1</fullName>
    </submittedName>
</protein>